<dbReference type="EMBL" id="JANLFC010000067">
    <property type="protein sequence ID" value="MCR4450490.1"/>
    <property type="molecule type" value="Genomic_DNA"/>
</dbReference>
<organism evidence="1 2">
    <name type="scientific">Aeromonas veronii</name>
    <dbReference type="NCBI Taxonomy" id="654"/>
    <lineage>
        <taxon>Bacteria</taxon>
        <taxon>Pseudomonadati</taxon>
        <taxon>Pseudomonadota</taxon>
        <taxon>Gammaproteobacteria</taxon>
        <taxon>Aeromonadales</taxon>
        <taxon>Aeromonadaceae</taxon>
        <taxon>Aeromonas</taxon>
    </lineage>
</organism>
<evidence type="ECO:0000313" key="2">
    <source>
        <dbReference type="Proteomes" id="UP001204061"/>
    </source>
</evidence>
<feature type="non-terminal residue" evidence="1">
    <location>
        <position position="146"/>
    </location>
</feature>
<comment type="caution">
    <text evidence="1">The sequence shown here is derived from an EMBL/GenBank/DDBJ whole genome shotgun (WGS) entry which is preliminary data.</text>
</comment>
<evidence type="ECO:0000313" key="1">
    <source>
        <dbReference type="EMBL" id="MCR4450490.1"/>
    </source>
</evidence>
<dbReference type="AlphaFoldDB" id="A0AAW5MG15"/>
<proteinExistence type="predicted"/>
<accession>A0AAW5MG15</accession>
<protein>
    <submittedName>
        <fullName evidence="1">Hybrid sensor histidine kinase/response regulator</fullName>
    </submittedName>
</protein>
<name>A0AAW5MG15_AERVE</name>
<sequence>MIGNSELEALGDKLQTTLVDLMRCREREAKYRHESQTLLGGVATLADAKTLEQVLESLIQVLKPFIGFEHADVVAWEGEQGSTHLSTEPMLSARSWRMTPAFARAISGETLVIYDPAQLPELAPLASEPGWASVMLTGLQAPGFTA</sequence>
<dbReference type="GO" id="GO:0016301">
    <property type="term" value="F:kinase activity"/>
    <property type="evidence" value="ECO:0007669"/>
    <property type="project" value="UniProtKB-KW"/>
</dbReference>
<reference evidence="1" key="1">
    <citation type="submission" date="2022-08" db="EMBL/GenBank/DDBJ databases">
        <title>A global survey of hypervirulent Aeromonas hydrophila identified this emerging pathogen in farmed fish in the lower Mekong River basin.</title>
        <authorList>
            <person name="Xu T."/>
            <person name="Rasmussen-Ivey C.R."/>
            <person name="Moen F.S."/>
            <person name="Fernandez Bravo A."/>
            <person name="Lamy B."/>
            <person name="Beaz-Hidalgo R."/>
            <person name="Khan C.D."/>
            <person name="Castro Escarpulli G."/>
            <person name="Yasin I.S.M."/>
            <person name="Figueras M.J."/>
            <person name="Azzam Sayuti M."/>
            <person name="Karim M.M."/>
            <person name="Alam K.M."/>
            <person name="Le T.T.T."/>
            <person name="Thao N.H.P."/>
            <person name="Addo S."/>
            <person name="Duodu S."/>
            <person name="Ali S."/>
            <person name="Mey S."/>
            <person name="Somony T."/>
            <person name="Liles M.R."/>
        </authorList>
    </citation>
    <scope>NUCLEOTIDE SEQUENCE</scope>
    <source>
        <strain evidence="1">0.14</strain>
    </source>
</reference>
<keyword evidence="1" id="KW-0418">Kinase</keyword>
<gene>
    <name evidence="1" type="ORF">NS965_19075</name>
</gene>
<dbReference type="Proteomes" id="UP001204061">
    <property type="component" value="Unassembled WGS sequence"/>
</dbReference>
<keyword evidence="1" id="KW-0808">Transferase</keyword>